<dbReference type="RefSeq" id="WP_192374702.1">
    <property type="nucleotide sequence ID" value="NZ_CAJHIV010000001.1"/>
</dbReference>
<keyword evidence="4" id="KW-1185">Reference proteome</keyword>
<evidence type="ECO:0000313" key="4">
    <source>
        <dbReference type="Proteomes" id="UP000652176"/>
    </source>
</evidence>
<organism evidence="3 4">
    <name type="scientific">Methylomonas albis</name>
    <dbReference type="NCBI Taxonomy" id="1854563"/>
    <lineage>
        <taxon>Bacteria</taxon>
        <taxon>Pseudomonadati</taxon>
        <taxon>Pseudomonadota</taxon>
        <taxon>Gammaproteobacteria</taxon>
        <taxon>Methylococcales</taxon>
        <taxon>Methylococcaceae</taxon>
        <taxon>Methylomonas</taxon>
    </lineage>
</organism>
<keyword evidence="1" id="KW-0175">Coiled coil</keyword>
<accession>A0ABR9CZT6</accession>
<dbReference type="EMBL" id="JACXSS010000001">
    <property type="protein sequence ID" value="MBD9356342.1"/>
    <property type="molecule type" value="Genomic_DNA"/>
</dbReference>
<evidence type="ECO:0000256" key="1">
    <source>
        <dbReference type="SAM" id="Coils"/>
    </source>
</evidence>
<gene>
    <name evidence="3" type="ORF">IE877_10645</name>
</gene>
<keyword evidence="2" id="KW-1133">Transmembrane helix</keyword>
<evidence type="ECO:0000256" key="2">
    <source>
        <dbReference type="SAM" id="Phobius"/>
    </source>
</evidence>
<feature type="transmembrane region" description="Helical" evidence="2">
    <location>
        <begin position="67"/>
        <end position="87"/>
    </location>
</feature>
<feature type="coiled-coil region" evidence="1">
    <location>
        <begin position="6"/>
        <end position="40"/>
    </location>
</feature>
<evidence type="ECO:0000313" key="3">
    <source>
        <dbReference type="EMBL" id="MBD9356342.1"/>
    </source>
</evidence>
<comment type="caution">
    <text evidence="3">The sequence shown here is derived from an EMBL/GenBank/DDBJ whole genome shotgun (WGS) entry which is preliminary data.</text>
</comment>
<evidence type="ECO:0008006" key="5">
    <source>
        <dbReference type="Google" id="ProtNLM"/>
    </source>
</evidence>
<keyword evidence="2" id="KW-0812">Transmembrane</keyword>
<sequence length="223" mass="25162">MHAHLSKLTQEKERELASAFEELEREKERYREDSRKQIESRSTAYVVETLESLDKSAKKYHDIGRNWSIAGSLALVAGVATGLYFGVLGLTPLGGRPDILWSEVFFFSFKGVLVIGLFVALAKYCFTYGQSFTHEAIKNSERQHAIKFGKFYLETIGADATWVQFKEAFEHWNINSTSAFSGNDSDKFDPKIFEKVIQLAETVQKIGKGKSDDKDTSPKKGIT</sequence>
<keyword evidence="2" id="KW-0472">Membrane</keyword>
<dbReference type="Proteomes" id="UP000652176">
    <property type="component" value="Unassembled WGS sequence"/>
</dbReference>
<feature type="transmembrane region" description="Helical" evidence="2">
    <location>
        <begin position="99"/>
        <end position="122"/>
    </location>
</feature>
<proteinExistence type="predicted"/>
<protein>
    <recommendedName>
        <fullName evidence="5">SMODS and SLOG-associating 2TM effector domain-containing protein</fullName>
    </recommendedName>
</protein>
<name>A0ABR9CZT6_9GAMM</name>
<reference evidence="3 4" key="1">
    <citation type="submission" date="2020-09" db="EMBL/GenBank/DDBJ databases">
        <title>Methylomonas albis sp. nov. and Methylomonas fluvii sp. nov.: Two cold-adapted methanotrophs from the River Elbe and an amended description of Methylovulum psychrotolerans strain Eb1.</title>
        <authorList>
            <person name="Bussmann I.K."/>
            <person name="Klings K.-W."/>
            <person name="Warnstedt J."/>
            <person name="Hoppert M."/>
            <person name="Saborowski A."/>
            <person name="Horn F."/>
            <person name="Liebner S."/>
        </authorList>
    </citation>
    <scope>NUCLEOTIDE SEQUENCE [LARGE SCALE GENOMIC DNA]</scope>
    <source>
        <strain evidence="3 4">EbA</strain>
    </source>
</reference>